<organism evidence="1 2">
    <name type="scientific">Opisthorchis felineus</name>
    <dbReference type="NCBI Taxonomy" id="147828"/>
    <lineage>
        <taxon>Eukaryota</taxon>
        <taxon>Metazoa</taxon>
        <taxon>Spiralia</taxon>
        <taxon>Lophotrochozoa</taxon>
        <taxon>Platyhelminthes</taxon>
        <taxon>Trematoda</taxon>
        <taxon>Digenea</taxon>
        <taxon>Opisthorchiida</taxon>
        <taxon>Opisthorchiata</taxon>
        <taxon>Opisthorchiidae</taxon>
        <taxon>Opisthorchis</taxon>
    </lineage>
</organism>
<keyword evidence="2" id="KW-1185">Reference proteome</keyword>
<accession>A0A4S2LSI4</accession>
<dbReference type="OrthoDB" id="10458452at2759"/>
<gene>
    <name evidence="1" type="ORF">CRM22_005148</name>
</gene>
<protein>
    <submittedName>
        <fullName evidence="1">Uncharacterized protein</fullName>
    </submittedName>
</protein>
<dbReference type="AlphaFoldDB" id="A0A4S2LSI4"/>
<name>A0A4S2LSI4_OPIFE</name>
<comment type="caution">
    <text evidence="1">The sequence shown here is derived from an EMBL/GenBank/DDBJ whole genome shotgun (WGS) entry which is preliminary data.</text>
</comment>
<proteinExistence type="predicted"/>
<evidence type="ECO:0000313" key="1">
    <source>
        <dbReference type="EMBL" id="TGZ66760.1"/>
    </source>
</evidence>
<reference evidence="1 2" key="1">
    <citation type="journal article" date="2019" name="BMC Genomics">
        <title>New insights from Opisthorchis felineus genome: update on genomics of the epidemiologically important liver flukes.</title>
        <authorList>
            <person name="Ershov N.I."/>
            <person name="Mordvinov V.A."/>
            <person name="Prokhortchouk E.B."/>
            <person name="Pakharukova M.Y."/>
            <person name="Gunbin K.V."/>
            <person name="Ustyantsev K."/>
            <person name="Genaev M.A."/>
            <person name="Blinov A.G."/>
            <person name="Mazur A."/>
            <person name="Boulygina E."/>
            <person name="Tsygankova S."/>
            <person name="Khrameeva E."/>
            <person name="Chekanov N."/>
            <person name="Fan G."/>
            <person name="Xiao A."/>
            <person name="Zhang H."/>
            <person name="Xu X."/>
            <person name="Yang H."/>
            <person name="Solovyev V."/>
            <person name="Lee S.M."/>
            <person name="Liu X."/>
            <person name="Afonnikov D.A."/>
            <person name="Skryabin K.G."/>
        </authorList>
    </citation>
    <scope>NUCLEOTIDE SEQUENCE [LARGE SCALE GENOMIC DNA]</scope>
    <source>
        <strain evidence="1">AK-0245</strain>
        <tissue evidence="1">Whole organism</tissue>
    </source>
</reference>
<evidence type="ECO:0000313" key="2">
    <source>
        <dbReference type="Proteomes" id="UP000308267"/>
    </source>
</evidence>
<sequence length="87" mass="10187">MRVVKKCKTCKIVTITPEAFVYRCSHTPCRKNDPDEFCCTTSLCNEPKGTYSIDFTCNQMRIDKPRPSTIDQKWLLNSTFNFEWIVI</sequence>
<dbReference type="Proteomes" id="UP000308267">
    <property type="component" value="Unassembled WGS sequence"/>
</dbReference>
<dbReference type="EMBL" id="SJOL01006440">
    <property type="protein sequence ID" value="TGZ66760.1"/>
    <property type="molecule type" value="Genomic_DNA"/>
</dbReference>